<protein>
    <submittedName>
        <fullName evidence="3">Uncharacterized protein</fullName>
    </submittedName>
</protein>
<reference evidence="3 4" key="1">
    <citation type="submission" date="2020-08" db="EMBL/GenBank/DDBJ databases">
        <title>Genomic Encyclopedia of Type Strains, Phase IV (KMG-IV): sequencing the most valuable type-strain genomes for metagenomic binning, comparative biology and taxonomic classification.</title>
        <authorList>
            <person name="Goeker M."/>
        </authorList>
    </citation>
    <scope>NUCLEOTIDE SEQUENCE [LARGE SCALE GENOMIC DNA]</scope>
    <source>
        <strain evidence="3 4">DSM 16268</strain>
    </source>
</reference>
<name>A0A7W9FQ47_9HYPH</name>
<gene>
    <name evidence="3" type="ORF">GGQ63_003905</name>
</gene>
<keyword evidence="2" id="KW-1133">Transmembrane helix</keyword>
<dbReference type="RefSeq" id="WP_183858244.1">
    <property type="nucleotide sequence ID" value="NZ_JACHOO010000010.1"/>
</dbReference>
<organism evidence="3 4">
    <name type="scientific">Prosthecomicrobium pneumaticum</name>
    <dbReference type="NCBI Taxonomy" id="81895"/>
    <lineage>
        <taxon>Bacteria</taxon>
        <taxon>Pseudomonadati</taxon>
        <taxon>Pseudomonadota</taxon>
        <taxon>Alphaproteobacteria</taxon>
        <taxon>Hyphomicrobiales</taxon>
        <taxon>Kaistiaceae</taxon>
        <taxon>Prosthecomicrobium</taxon>
    </lineage>
</organism>
<feature type="transmembrane region" description="Helical" evidence="2">
    <location>
        <begin position="6"/>
        <end position="25"/>
    </location>
</feature>
<proteinExistence type="predicted"/>
<evidence type="ECO:0000256" key="2">
    <source>
        <dbReference type="SAM" id="Phobius"/>
    </source>
</evidence>
<keyword evidence="2" id="KW-0472">Membrane</keyword>
<evidence type="ECO:0000313" key="3">
    <source>
        <dbReference type="EMBL" id="MBB5754813.1"/>
    </source>
</evidence>
<keyword evidence="4" id="KW-1185">Reference proteome</keyword>
<feature type="transmembrane region" description="Helical" evidence="2">
    <location>
        <begin position="59"/>
        <end position="79"/>
    </location>
</feature>
<dbReference type="EMBL" id="JACHOO010000010">
    <property type="protein sequence ID" value="MBB5754813.1"/>
    <property type="molecule type" value="Genomic_DNA"/>
</dbReference>
<sequence>MRRLAYWIYCAVAAFALVLVPLGLLGLAETNAAAGVLLLFLGFPWSFILTNWIDSGVFLVNFALLAVALGINGLILRLLQRRRRPRPTDDETEAEEEEDAAEAG</sequence>
<feature type="transmembrane region" description="Helical" evidence="2">
    <location>
        <begin position="32"/>
        <end position="53"/>
    </location>
</feature>
<keyword evidence="2" id="KW-0812">Transmembrane</keyword>
<feature type="compositionally biased region" description="Acidic residues" evidence="1">
    <location>
        <begin position="90"/>
        <end position="104"/>
    </location>
</feature>
<accession>A0A7W9FQ47</accession>
<dbReference type="AlphaFoldDB" id="A0A7W9FQ47"/>
<dbReference type="Proteomes" id="UP000523821">
    <property type="component" value="Unassembled WGS sequence"/>
</dbReference>
<evidence type="ECO:0000313" key="4">
    <source>
        <dbReference type="Proteomes" id="UP000523821"/>
    </source>
</evidence>
<comment type="caution">
    <text evidence="3">The sequence shown here is derived from an EMBL/GenBank/DDBJ whole genome shotgun (WGS) entry which is preliminary data.</text>
</comment>
<evidence type="ECO:0000256" key="1">
    <source>
        <dbReference type="SAM" id="MobiDB-lite"/>
    </source>
</evidence>
<feature type="region of interest" description="Disordered" evidence="1">
    <location>
        <begin position="83"/>
        <end position="104"/>
    </location>
</feature>